<dbReference type="EMBL" id="JAGEPF010000018">
    <property type="protein sequence ID" value="MBO2461742.1"/>
    <property type="molecule type" value="Genomic_DNA"/>
</dbReference>
<keyword evidence="3" id="KW-1185">Reference proteome</keyword>
<evidence type="ECO:0000313" key="2">
    <source>
        <dbReference type="EMBL" id="MBO2461742.1"/>
    </source>
</evidence>
<protein>
    <submittedName>
        <fullName evidence="2">Uncharacterized protein</fullName>
    </submittedName>
</protein>
<sequence length="98" mass="10805">MNVMVWLVQPGRIPPPDGPERVALLVRRPAAAGLPPLSRGDVIQYGGHRYPVLRVEWQLGDDELDDAVTVHYVVGQPRRPDKQDVTPFYDPANPGVGS</sequence>
<evidence type="ECO:0000256" key="1">
    <source>
        <dbReference type="SAM" id="MobiDB-lite"/>
    </source>
</evidence>
<proteinExistence type="predicted"/>
<evidence type="ECO:0000313" key="3">
    <source>
        <dbReference type="Proteomes" id="UP000680206"/>
    </source>
</evidence>
<dbReference type="Proteomes" id="UP000680206">
    <property type="component" value="Unassembled WGS sequence"/>
</dbReference>
<dbReference type="RefSeq" id="WP_208245257.1">
    <property type="nucleotide sequence ID" value="NZ_JAGEPF010000018.1"/>
</dbReference>
<gene>
    <name evidence="2" type="ORF">J4709_29645</name>
</gene>
<reference evidence="2 3" key="1">
    <citation type="submission" date="2021-03" db="EMBL/GenBank/DDBJ databases">
        <title>Actinomadura violae sp. nov., isolated from lichen in Thailand.</title>
        <authorList>
            <person name="Kanchanasin P."/>
            <person name="Saeng-In P."/>
            <person name="Phongsopitanun W."/>
            <person name="Yuki M."/>
            <person name="Kudo T."/>
            <person name="Ohkuma M."/>
            <person name="Tanasupawat S."/>
        </authorList>
    </citation>
    <scope>NUCLEOTIDE SEQUENCE [LARGE SCALE GENOMIC DNA]</scope>
    <source>
        <strain evidence="2 3">LCR2-06</strain>
    </source>
</reference>
<comment type="caution">
    <text evidence="2">The sequence shown here is derived from an EMBL/GenBank/DDBJ whole genome shotgun (WGS) entry which is preliminary data.</text>
</comment>
<organism evidence="2 3">
    <name type="scientific">Actinomadura violacea</name>
    <dbReference type="NCBI Taxonomy" id="2819934"/>
    <lineage>
        <taxon>Bacteria</taxon>
        <taxon>Bacillati</taxon>
        <taxon>Actinomycetota</taxon>
        <taxon>Actinomycetes</taxon>
        <taxon>Streptosporangiales</taxon>
        <taxon>Thermomonosporaceae</taxon>
        <taxon>Actinomadura</taxon>
    </lineage>
</organism>
<name>A0ABS3RYB0_9ACTN</name>
<accession>A0ABS3RYB0</accession>
<feature type="region of interest" description="Disordered" evidence="1">
    <location>
        <begin position="76"/>
        <end position="98"/>
    </location>
</feature>